<dbReference type="InterPro" id="IPR000873">
    <property type="entry name" value="AMP-dep_synth/lig_dom"/>
</dbReference>
<evidence type="ECO:0000313" key="6">
    <source>
        <dbReference type="EMBL" id="QIP05526.1"/>
    </source>
</evidence>
<dbReference type="InterPro" id="IPR045851">
    <property type="entry name" value="AMP-bd_C_sf"/>
</dbReference>
<dbReference type="SUPFAM" id="SSF53474">
    <property type="entry name" value="alpha/beta-Hydrolases"/>
    <property type="match status" value="1"/>
</dbReference>
<dbReference type="InterPro" id="IPR036736">
    <property type="entry name" value="ACP-like_sf"/>
</dbReference>
<dbReference type="Pfam" id="PF00501">
    <property type="entry name" value="AMP-binding"/>
    <property type="match status" value="1"/>
</dbReference>
<dbReference type="GO" id="GO:0006631">
    <property type="term" value="P:fatty acid metabolic process"/>
    <property type="evidence" value="ECO:0007669"/>
    <property type="project" value="TreeGrafter"/>
</dbReference>
<proteinExistence type="inferred from homology"/>
<dbReference type="SUPFAM" id="SSF56801">
    <property type="entry name" value="Acetyl-CoA synthetase-like"/>
    <property type="match status" value="1"/>
</dbReference>
<dbReference type="EMBL" id="CP050066">
    <property type="protein sequence ID" value="QIP05526.1"/>
    <property type="molecule type" value="Genomic_DNA"/>
</dbReference>
<dbReference type="Gene3D" id="1.10.1200.10">
    <property type="entry name" value="ACP-like"/>
    <property type="match status" value="1"/>
</dbReference>
<dbReference type="InterPro" id="IPR020806">
    <property type="entry name" value="PKS_PP-bd"/>
</dbReference>
<dbReference type="InterPro" id="IPR001031">
    <property type="entry name" value="Thioesterase"/>
</dbReference>
<dbReference type="PROSITE" id="PS50075">
    <property type="entry name" value="CARRIER"/>
    <property type="match status" value="1"/>
</dbReference>
<evidence type="ECO:0000256" key="3">
    <source>
        <dbReference type="ARBA" id="ARBA00022553"/>
    </source>
</evidence>
<dbReference type="InterPro" id="IPR029058">
    <property type="entry name" value="AB_hydrolase_fold"/>
</dbReference>
<gene>
    <name evidence="6" type="ORF">HAV00_04335</name>
</gene>
<dbReference type="AlphaFoldDB" id="A0A6G8ZZN1"/>
<dbReference type="PANTHER" id="PTHR43201:SF5">
    <property type="entry name" value="MEDIUM-CHAIN ACYL-COA LIGASE ACSF2, MITOCHONDRIAL"/>
    <property type="match status" value="1"/>
</dbReference>
<accession>A0A6G8ZZN1</accession>
<dbReference type="Pfam" id="PF00975">
    <property type="entry name" value="Thioesterase"/>
    <property type="match status" value="1"/>
</dbReference>
<evidence type="ECO:0000256" key="2">
    <source>
        <dbReference type="ARBA" id="ARBA00022450"/>
    </source>
</evidence>
<keyword evidence="4" id="KW-0436">Ligase</keyword>
<sequence length="933" mass="101347">MTGDWWFEIPGNSIKENLDSFFHLAVAMNISTTVGDSAKAVQPQHATIGDAIRLHAATQPDHPAIVSTGLQPLTYRELQSLIDETRVALRAASLGRDARIAVAMPDNINAALAIIAVSCAAASIPVNPKQTLGEVEASFVKLKPAAVVLASNESSTARTAAERLGITIIEATIERTRIGMRIGARQASSDRTASLADGPDPESTAFILQTSGSAAEPKLIPFSHRNMLAAAARNQSWFKLTTQDRCLSASPPFYSHGLKVTVLTPLLSGGTVVFPADGSRFSLSEWFEDLKPTWYSAGPTLHRMVLDQVRTEANAAKRHTLRFILSGGAPLPQNVLEGLRDTLDVPVVEHYGSSEAAQIAANLPPPGPAKQGTCGVPWSGIVRIVDENGVDLAPGHQGEVLVGGPTLISGYLDAPELNRASFSDGWFRTGDLGSIDKDGFLTLHGRFSEVINRGGEKISPLEIDDALMRHPAVAEALAFPVPHPRLGQDVAAAVVLRPGMAATPVELRRYLQDQVASFKVPRRIVMCDQLPKGTSGKVVRRQMAAWLEANEQAAAAKSESSTPASTKTDDVDPMLAGQLVTIWERLLQTAPVALDDDFFDKGGDSLLAVEMLAEVERLTGQSIPPSALFEARTIRQIAQKLSAKTARADVVTKLNPSGTSTPLIHFHGDHKGGFYVSRLATLLGPDQPLFVIDPHDLGKERSPLPVSTLAADRLRLIRETQPHGPYRLSGYCAESLVAFEVARALKAEGETVEFVAMIDPPTVNARRYLQFILSTLRLARPIARTTVDRLGGIIWYKFSMLDRPWKFSIKQRVEAIKQRVRRLSGSEESRAPVEKGRGPGETRLPTLTESRLVQFFNMDTTEWPPGVEEMAFYSPKPLAVPVLYFAADYGPSAWRRITTDITTVELSGNHFDAIKDAENLARISDSLKARLRR</sequence>
<dbReference type="Gene3D" id="3.30.300.30">
    <property type="match status" value="1"/>
</dbReference>
<dbReference type="GO" id="GO:0031177">
    <property type="term" value="F:phosphopantetheine binding"/>
    <property type="evidence" value="ECO:0007669"/>
    <property type="project" value="InterPro"/>
</dbReference>
<dbReference type="PANTHER" id="PTHR43201">
    <property type="entry name" value="ACYL-COA SYNTHETASE"/>
    <property type="match status" value="1"/>
</dbReference>
<evidence type="ECO:0000313" key="7">
    <source>
        <dbReference type="Proteomes" id="UP000500895"/>
    </source>
</evidence>
<dbReference type="RefSeq" id="WP_166466866.1">
    <property type="nucleotide sequence ID" value="NZ_CP050066.2"/>
</dbReference>
<name>A0A6G8ZZN1_9BRAD</name>
<dbReference type="Pfam" id="PF13193">
    <property type="entry name" value="AMP-binding_C"/>
    <property type="match status" value="1"/>
</dbReference>
<dbReference type="Pfam" id="PF00550">
    <property type="entry name" value="PP-binding"/>
    <property type="match status" value="1"/>
</dbReference>
<dbReference type="GO" id="GO:0031956">
    <property type="term" value="F:medium-chain fatty acid-CoA ligase activity"/>
    <property type="evidence" value="ECO:0007669"/>
    <property type="project" value="TreeGrafter"/>
</dbReference>
<dbReference type="InterPro" id="IPR025110">
    <property type="entry name" value="AMP-bd_C"/>
</dbReference>
<evidence type="ECO:0000256" key="1">
    <source>
        <dbReference type="ARBA" id="ARBA00006432"/>
    </source>
</evidence>
<dbReference type="Gene3D" id="3.40.50.12780">
    <property type="entry name" value="N-terminal domain of ligase-like"/>
    <property type="match status" value="1"/>
</dbReference>
<dbReference type="SMART" id="SM00823">
    <property type="entry name" value="PKS_PP"/>
    <property type="match status" value="1"/>
</dbReference>
<dbReference type="Gene3D" id="3.40.50.1820">
    <property type="entry name" value="alpha/beta hydrolase"/>
    <property type="match status" value="1"/>
</dbReference>
<keyword evidence="2" id="KW-0596">Phosphopantetheine</keyword>
<reference evidence="6 7" key="1">
    <citation type="journal article" date="2020" name="Int. J. Syst. Evol. Microbiol.">
        <title>Description and complete genome sequences of Bradyrhizobium symbiodeficiens sp. nov., a non-symbiotic bacterium associated with legumes native to Canada.</title>
        <authorList>
            <person name="Bromfield E.S.P."/>
            <person name="Cloutier S."/>
            <person name="Nguyen H.D.T."/>
        </authorList>
    </citation>
    <scope>NUCLEOTIDE SEQUENCE [LARGE SCALE GENOMIC DNA]</scope>
    <source>
        <strain evidence="6 7">101S1MB</strain>
    </source>
</reference>
<protein>
    <submittedName>
        <fullName evidence="6">AMP-binding protein</fullName>
    </submittedName>
</protein>
<comment type="similarity">
    <text evidence="1">Belongs to the ATP-dependent AMP-binding enzyme family.</text>
</comment>
<dbReference type="Proteomes" id="UP000500895">
    <property type="component" value="Chromosome"/>
</dbReference>
<feature type="domain" description="Carrier" evidence="5">
    <location>
        <begin position="570"/>
        <end position="645"/>
    </location>
</feature>
<evidence type="ECO:0000259" key="5">
    <source>
        <dbReference type="PROSITE" id="PS50075"/>
    </source>
</evidence>
<dbReference type="InterPro" id="IPR009081">
    <property type="entry name" value="PP-bd_ACP"/>
</dbReference>
<dbReference type="SUPFAM" id="SSF47336">
    <property type="entry name" value="ACP-like"/>
    <property type="match status" value="1"/>
</dbReference>
<evidence type="ECO:0000256" key="4">
    <source>
        <dbReference type="ARBA" id="ARBA00022598"/>
    </source>
</evidence>
<keyword evidence="3" id="KW-0597">Phosphoprotein</keyword>
<dbReference type="InterPro" id="IPR042099">
    <property type="entry name" value="ANL_N_sf"/>
</dbReference>
<organism evidence="6 7">
    <name type="scientific">Bradyrhizobium symbiodeficiens</name>
    <dbReference type="NCBI Taxonomy" id="1404367"/>
    <lineage>
        <taxon>Bacteria</taxon>
        <taxon>Pseudomonadati</taxon>
        <taxon>Pseudomonadota</taxon>
        <taxon>Alphaproteobacteria</taxon>
        <taxon>Hyphomicrobiales</taxon>
        <taxon>Nitrobacteraceae</taxon>
        <taxon>Bradyrhizobium</taxon>
    </lineage>
</organism>